<protein>
    <submittedName>
        <fullName evidence="2">Uncharacterized protein</fullName>
    </submittedName>
</protein>
<sequence>MQALPSIPQAVDTSNVNPAPGEIPDEQDPIQTALEAAFQHLSSASEATLLCVACGRAPNTSPSIPSCGSNQIPFLLMAAVHTARLQDSAFAGLFSAVVDKESIIQPEDVEDEINGEGETIPNLEKGDFEVSDEDVSQERLSQWRKTITGASKAVTDGTDSEYRRYAN</sequence>
<name>A0A9P6JMN1_9AGAR</name>
<reference evidence="2" key="1">
    <citation type="submission" date="2020-11" db="EMBL/GenBank/DDBJ databases">
        <authorList>
            <consortium name="DOE Joint Genome Institute"/>
            <person name="Ahrendt S."/>
            <person name="Riley R."/>
            <person name="Andreopoulos W."/>
            <person name="Labutti K."/>
            <person name="Pangilinan J."/>
            <person name="Ruiz-Duenas F.J."/>
            <person name="Barrasa J.M."/>
            <person name="Sanchez-Garcia M."/>
            <person name="Camarero S."/>
            <person name="Miyauchi S."/>
            <person name="Serrano A."/>
            <person name="Linde D."/>
            <person name="Babiker R."/>
            <person name="Drula E."/>
            <person name="Ayuso-Fernandez I."/>
            <person name="Pacheco R."/>
            <person name="Padilla G."/>
            <person name="Ferreira P."/>
            <person name="Barriuso J."/>
            <person name="Kellner H."/>
            <person name="Castanera R."/>
            <person name="Alfaro M."/>
            <person name="Ramirez L."/>
            <person name="Pisabarro A.G."/>
            <person name="Kuo A."/>
            <person name="Tritt A."/>
            <person name="Lipzen A."/>
            <person name="He G."/>
            <person name="Yan M."/>
            <person name="Ng V."/>
            <person name="Cullen D."/>
            <person name="Martin F."/>
            <person name="Rosso M.-N."/>
            <person name="Henrissat B."/>
            <person name="Hibbett D."/>
            <person name="Martinez A.T."/>
            <person name="Grigoriev I.V."/>
        </authorList>
    </citation>
    <scope>NUCLEOTIDE SEQUENCE</scope>
    <source>
        <strain evidence="2">CBS 506.95</strain>
    </source>
</reference>
<proteinExistence type="predicted"/>
<comment type="caution">
    <text evidence="2">The sequence shown here is derived from an EMBL/GenBank/DDBJ whole genome shotgun (WGS) entry which is preliminary data.</text>
</comment>
<evidence type="ECO:0000313" key="2">
    <source>
        <dbReference type="EMBL" id="KAF9526291.1"/>
    </source>
</evidence>
<evidence type="ECO:0000256" key="1">
    <source>
        <dbReference type="SAM" id="MobiDB-lite"/>
    </source>
</evidence>
<dbReference type="AlphaFoldDB" id="A0A9P6JMN1"/>
<gene>
    <name evidence="2" type="ORF">CPB83DRAFT_896291</name>
</gene>
<organism evidence="2 3">
    <name type="scientific">Crepidotus variabilis</name>
    <dbReference type="NCBI Taxonomy" id="179855"/>
    <lineage>
        <taxon>Eukaryota</taxon>
        <taxon>Fungi</taxon>
        <taxon>Dikarya</taxon>
        <taxon>Basidiomycota</taxon>
        <taxon>Agaricomycotina</taxon>
        <taxon>Agaricomycetes</taxon>
        <taxon>Agaricomycetidae</taxon>
        <taxon>Agaricales</taxon>
        <taxon>Agaricineae</taxon>
        <taxon>Crepidotaceae</taxon>
        <taxon>Crepidotus</taxon>
    </lineage>
</organism>
<evidence type="ECO:0000313" key="3">
    <source>
        <dbReference type="Proteomes" id="UP000807306"/>
    </source>
</evidence>
<dbReference type="OrthoDB" id="2669107at2759"/>
<feature type="region of interest" description="Disordered" evidence="1">
    <location>
        <begin position="114"/>
        <end position="135"/>
    </location>
</feature>
<feature type="region of interest" description="Disordered" evidence="1">
    <location>
        <begin position="1"/>
        <end position="26"/>
    </location>
</feature>
<dbReference type="Proteomes" id="UP000807306">
    <property type="component" value="Unassembled WGS sequence"/>
</dbReference>
<accession>A0A9P6JMN1</accession>
<dbReference type="EMBL" id="MU157873">
    <property type="protein sequence ID" value="KAF9526291.1"/>
    <property type="molecule type" value="Genomic_DNA"/>
</dbReference>
<keyword evidence="3" id="KW-1185">Reference proteome</keyword>